<dbReference type="Pfam" id="PF00651">
    <property type="entry name" value="BTB"/>
    <property type="match status" value="1"/>
</dbReference>
<dbReference type="SUPFAM" id="SSF117281">
    <property type="entry name" value="Kelch motif"/>
    <property type="match status" value="1"/>
</dbReference>
<dbReference type="PANTHER" id="PTHR45632:SF5">
    <property type="entry name" value="KELCH-LIKE PROTEIN 22"/>
    <property type="match status" value="1"/>
</dbReference>
<dbReference type="InterPro" id="IPR011705">
    <property type="entry name" value="BACK"/>
</dbReference>
<evidence type="ECO:0000259" key="4">
    <source>
        <dbReference type="PROSITE" id="PS50097"/>
    </source>
</evidence>
<dbReference type="PROSITE" id="PS50097">
    <property type="entry name" value="BTB"/>
    <property type="match status" value="1"/>
</dbReference>
<dbReference type="AlphaFoldDB" id="A0A6P5AA65"/>
<sequence>MAAIAEERPVETEKSSNKTSSAHHKSVVLGKFSEHCSVLTACLQAMRREELLCDVILVVEGKTIPAHRVVLAACSDYFLTVFTSEAEGTEEQRQDTTIHEVADVNFDAVHKIVAMMYSGEIAISPETIEDLLNAAQVLQVAKATDFCVQYLQTQVDKETCLQFLSIADKFELPDLDRRYMLQHVHENFSDVSKTEDFINLDSKTVQEILSSDRLVVSTEKEVFEAGRRWLAHDEERYEHAEAVLGRVRFSFMSQEDLLQAVCENVLTANPGVMAVVQDVVESRLHHGNGQSQSRLAETPRGAPVRKLVILGEGHEDIPRVYQTCRYYEQKWDEWVDLSSMPPGKVSRHAVAMVSHALYVITDLKDRHELHRYDLGVKGWRQLAGPEHRRTGYALSVWREHLFLIAGKCPGAAAVPVEEYVPKDNEWKSISGFPSEVFDHAATAGPDDQLYVTGGAVAQPAGIFDSGPAKPASKRWVYCCPGPGQPWEREANMNAPRARHVMQVLGDGMYVFGGHASKGTGDVERFDLTSRQWSVVTKQRVLAGMSPHGAVTMDYRIYVALKGEGDSRGVVYEYDPETERWDTHCRLPWDVRGFGLCSVDVPQWLLKRKGTIT</sequence>
<dbReference type="InterPro" id="IPR017096">
    <property type="entry name" value="BTB-kelch_protein"/>
</dbReference>
<name>A0A6P5AA65_BRABE</name>
<dbReference type="Gene3D" id="3.30.710.10">
    <property type="entry name" value="Potassium Channel Kv1.1, Chain A"/>
    <property type="match status" value="1"/>
</dbReference>
<dbReference type="Gene3D" id="2.120.10.80">
    <property type="entry name" value="Kelch-type beta propeller"/>
    <property type="match status" value="1"/>
</dbReference>
<keyword evidence="2" id="KW-0677">Repeat</keyword>
<evidence type="ECO:0000256" key="1">
    <source>
        <dbReference type="ARBA" id="ARBA00022441"/>
    </source>
</evidence>
<dbReference type="SUPFAM" id="SSF54695">
    <property type="entry name" value="POZ domain"/>
    <property type="match status" value="1"/>
</dbReference>
<protein>
    <submittedName>
        <fullName evidence="6">Kelch-like protein 13</fullName>
    </submittedName>
</protein>
<dbReference type="PIRSF" id="PIRSF037037">
    <property type="entry name" value="Kelch-like_protein_gigaxonin"/>
    <property type="match status" value="1"/>
</dbReference>
<dbReference type="InterPro" id="IPR000210">
    <property type="entry name" value="BTB/POZ_dom"/>
</dbReference>
<gene>
    <name evidence="6" type="primary">LOC109484287</name>
</gene>
<dbReference type="InterPro" id="IPR006652">
    <property type="entry name" value="Kelch_1"/>
</dbReference>
<dbReference type="Pfam" id="PF07707">
    <property type="entry name" value="BACK"/>
    <property type="match status" value="1"/>
</dbReference>
<feature type="compositionally biased region" description="Basic and acidic residues" evidence="3">
    <location>
        <begin position="1"/>
        <end position="16"/>
    </location>
</feature>
<dbReference type="OrthoDB" id="45365at2759"/>
<dbReference type="RefSeq" id="XP_019643104.1">
    <property type="nucleotide sequence ID" value="XM_019787545.1"/>
</dbReference>
<dbReference type="Pfam" id="PF01344">
    <property type="entry name" value="Kelch_1"/>
    <property type="match status" value="1"/>
</dbReference>
<dbReference type="KEGG" id="bbel:109484287"/>
<evidence type="ECO:0000256" key="2">
    <source>
        <dbReference type="ARBA" id="ARBA00022737"/>
    </source>
</evidence>
<feature type="domain" description="BTB" evidence="4">
    <location>
        <begin position="53"/>
        <end position="125"/>
    </location>
</feature>
<dbReference type="PANTHER" id="PTHR45632">
    <property type="entry name" value="LD33804P"/>
    <property type="match status" value="1"/>
</dbReference>
<keyword evidence="1" id="KW-0880">Kelch repeat</keyword>
<dbReference type="Proteomes" id="UP000515135">
    <property type="component" value="Unplaced"/>
</dbReference>
<feature type="region of interest" description="Disordered" evidence="3">
    <location>
        <begin position="1"/>
        <end position="22"/>
    </location>
</feature>
<evidence type="ECO:0000256" key="3">
    <source>
        <dbReference type="SAM" id="MobiDB-lite"/>
    </source>
</evidence>
<keyword evidence="5" id="KW-1185">Reference proteome</keyword>
<organism evidence="5 6">
    <name type="scientific">Branchiostoma belcheri</name>
    <name type="common">Amphioxus</name>
    <dbReference type="NCBI Taxonomy" id="7741"/>
    <lineage>
        <taxon>Eukaryota</taxon>
        <taxon>Metazoa</taxon>
        <taxon>Chordata</taxon>
        <taxon>Cephalochordata</taxon>
        <taxon>Leptocardii</taxon>
        <taxon>Amphioxiformes</taxon>
        <taxon>Branchiostomatidae</taxon>
        <taxon>Branchiostoma</taxon>
    </lineage>
</organism>
<dbReference type="SMART" id="SM00875">
    <property type="entry name" value="BACK"/>
    <property type="match status" value="1"/>
</dbReference>
<dbReference type="SMART" id="SM00225">
    <property type="entry name" value="BTB"/>
    <property type="match status" value="1"/>
</dbReference>
<evidence type="ECO:0000313" key="5">
    <source>
        <dbReference type="Proteomes" id="UP000515135"/>
    </source>
</evidence>
<accession>A0A6P5AA65</accession>
<dbReference type="InterPro" id="IPR011333">
    <property type="entry name" value="SKP1/BTB/POZ_sf"/>
</dbReference>
<dbReference type="InterPro" id="IPR015915">
    <property type="entry name" value="Kelch-typ_b-propeller"/>
</dbReference>
<dbReference type="Gene3D" id="1.25.40.420">
    <property type="match status" value="1"/>
</dbReference>
<proteinExistence type="predicted"/>
<evidence type="ECO:0000313" key="6">
    <source>
        <dbReference type="RefSeq" id="XP_019643104.1"/>
    </source>
</evidence>
<reference evidence="6" key="1">
    <citation type="submission" date="2025-08" db="UniProtKB">
        <authorList>
            <consortium name="RefSeq"/>
        </authorList>
    </citation>
    <scope>IDENTIFICATION</scope>
    <source>
        <tissue evidence="6">Gonad</tissue>
    </source>
</reference>
<dbReference type="GeneID" id="109484287"/>